<feature type="domain" description="3-keto-alpha-glucoside-1,2-lyase/3-keto-2-hydroxy-glucal hydratase" evidence="1">
    <location>
        <begin position="71"/>
        <end position="247"/>
    </location>
</feature>
<evidence type="ECO:0000259" key="1">
    <source>
        <dbReference type="Pfam" id="PF06439"/>
    </source>
</evidence>
<dbReference type="RefSeq" id="WP_146447831.1">
    <property type="nucleotide sequence ID" value="NZ_SJPS01000001.1"/>
</dbReference>
<gene>
    <name evidence="2" type="ORF">Pla144_06500</name>
</gene>
<keyword evidence="3" id="KW-1185">Reference proteome</keyword>
<dbReference type="Pfam" id="PF06439">
    <property type="entry name" value="3keto-disac_hyd"/>
    <property type="match status" value="1"/>
</dbReference>
<sequence length="252" mass="27338">MKPRNCFVLSLLILSVIPAYPVKSEEAGQWIELVGDKGPKGIAAIGENVTSCGDVQLIPNSQKLTALPGEGVLAALSKSPFGEGNNLLSKQKFGDCKVQLEFLIGNGSNSGVKLQGRYEIQLYDSHDKEKPTAKECGGIYPHWLFREDGKGLNYIDEGVPPRENAAKPAGEWQTLEIVFQAPRFDSAGKKIKNAEFISVILNGQTIHQNVEVDSPTGNASTPLPEVAKAELMLQLDHGAVAFRNVRVMPMDL</sequence>
<dbReference type="Proteomes" id="UP000318437">
    <property type="component" value="Unassembled WGS sequence"/>
</dbReference>
<accession>A0A5C6CZ51</accession>
<dbReference type="AlphaFoldDB" id="A0A5C6CZ51"/>
<dbReference type="GO" id="GO:0016787">
    <property type="term" value="F:hydrolase activity"/>
    <property type="evidence" value="ECO:0007669"/>
    <property type="project" value="InterPro"/>
</dbReference>
<proteinExistence type="predicted"/>
<evidence type="ECO:0000313" key="2">
    <source>
        <dbReference type="EMBL" id="TWU29870.1"/>
    </source>
</evidence>
<reference evidence="2 3" key="1">
    <citation type="submission" date="2019-02" db="EMBL/GenBank/DDBJ databases">
        <title>Deep-cultivation of Planctomycetes and their phenomic and genomic characterization uncovers novel biology.</title>
        <authorList>
            <person name="Wiegand S."/>
            <person name="Jogler M."/>
            <person name="Boedeker C."/>
            <person name="Pinto D."/>
            <person name="Vollmers J."/>
            <person name="Rivas-Marin E."/>
            <person name="Kohn T."/>
            <person name="Peeters S.H."/>
            <person name="Heuer A."/>
            <person name="Rast P."/>
            <person name="Oberbeckmann S."/>
            <person name="Bunk B."/>
            <person name="Jeske O."/>
            <person name="Meyerdierks A."/>
            <person name="Storesund J.E."/>
            <person name="Kallscheuer N."/>
            <person name="Luecker S."/>
            <person name="Lage O.M."/>
            <person name="Pohl T."/>
            <person name="Merkel B.J."/>
            <person name="Hornburger P."/>
            <person name="Mueller R.-W."/>
            <person name="Bruemmer F."/>
            <person name="Labrenz M."/>
            <person name="Spormann A.M."/>
            <person name="Op Den Camp H."/>
            <person name="Overmann J."/>
            <person name="Amann R."/>
            <person name="Jetten M.S.M."/>
            <person name="Mascher T."/>
            <person name="Medema M.H."/>
            <person name="Devos D.P."/>
            <person name="Kaster A.-K."/>
            <person name="Ovreas L."/>
            <person name="Rohde M."/>
            <person name="Galperin M.Y."/>
            <person name="Jogler C."/>
        </authorList>
    </citation>
    <scope>NUCLEOTIDE SEQUENCE [LARGE SCALE GENOMIC DNA]</scope>
    <source>
        <strain evidence="2 3">Pla144</strain>
    </source>
</reference>
<dbReference type="EMBL" id="SJPS01000001">
    <property type="protein sequence ID" value="TWU29870.1"/>
    <property type="molecule type" value="Genomic_DNA"/>
</dbReference>
<name>A0A5C6CZ51_9BACT</name>
<dbReference type="InterPro" id="IPR010496">
    <property type="entry name" value="AL/BT2_dom"/>
</dbReference>
<organism evidence="2 3">
    <name type="scientific">Bythopirellula polymerisocia</name>
    <dbReference type="NCBI Taxonomy" id="2528003"/>
    <lineage>
        <taxon>Bacteria</taxon>
        <taxon>Pseudomonadati</taxon>
        <taxon>Planctomycetota</taxon>
        <taxon>Planctomycetia</taxon>
        <taxon>Pirellulales</taxon>
        <taxon>Lacipirellulaceae</taxon>
        <taxon>Bythopirellula</taxon>
    </lineage>
</organism>
<dbReference type="Gene3D" id="2.60.120.560">
    <property type="entry name" value="Exo-inulinase, domain 1"/>
    <property type="match status" value="1"/>
</dbReference>
<dbReference type="OrthoDB" id="291497at2"/>
<protein>
    <recommendedName>
        <fullName evidence="1">3-keto-alpha-glucoside-1,2-lyase/3-keto-2-hydroxy-glucal hydratase domain-containing protein</fullName>
    </recommendedName>
</protein>
<comment type="caution">
    <text evidence="2">The sequence shown here is derived from an EMBL/GenBank/DDBJ whole genome shotgun (WGS) entry which is preliminary data.</text>
</comment>
<evidence type="ECO:0000313" key="3">
    <source>
        <dbReference type="Proteomes" id="UP000318437"/>
    </source>
</evidence>